<keyword evidence="1" id="KW-0732">Signal</keyword>
<keyword evidence="3" id="KW-1185">Reference proteome</keyword>
<feature type="signal peptide" evidence="1">
    <location>
        <begin position="1"/>
        <end position="34"/>
    </location>
</feature>
<accession>A0A4R5EC02</accession>
<name>A0A4R5EC02_9ACTN</name>
<feature type="chain" id="PRO_5020509981" description="SH3 domain-containing protein" evidence="1">
    <location>
        <begin position="35"/>
        <end position="119"/>
    </location>
</feature>
<evidence type="ECO:0000256" key="1">
    <source>
        <dbReference type="SAM" id="SignalP"/>
    </source>
</evidence>
<sequence>MHKTIRTTALALVAAAALPLAAAALPLAAVPAQAVVAEDTAQRAVRFDFRVPGVRIFARPDGRSTRHGLGYPGQGFEVDGFAAGTPYTCDNGVTTSDWEHGRNVATGVVGWVPSCNTVA</sequence>
<organism evidence="2 3">
    <name type="scientific">Nonomuraea mesophila</name>
    <dbReference type="NCBI Taxonomy" id="2530382"/>
    <lineage>
        <taxon>Bacteria</taxon>
        <taxon>Bacillati</taxon>
        <taxon>Actinomycetota</taxon>
        <taxon>Actinomycetes</taxon>
        <taxon>Streptosporangiales</taxon>
        <taxon>Streptosporangiaceae</taxon>
        <taxon>Nonomuraea</taxon>
    </lineage>
</organism>
<evidence type="ECO:0000313" key="2">
    <source>
        <dbReference type="EMBL" id="TDE30795.1"/>
    </source>
</evidence>
<proteinExistence type="predicted"/>
<comment type="caution">
    <text evidence="2">The sequence shown here is derived from an EMBL/GenBank/DDBJ whole genome shotgun (WGS) entry which is preliminary data.</text>
</comment>
<reference evidence="2 3" key="1">
    <citation type="submission" date="2019-03" db="EMBL/GenBank/DDBJ databases">
        <title>Draft genome sequences of novel Actinobacteria.</title>
        <authorList>
            <person name="Sahin N."/>
            <person name="Ay H."/>
            <person name="Saygin H."/>
        </authorList>
    </citation>
    <scope>NUCLEOTIDE SEQUENCE [LARGE SCALE GENOMIC DNA]</scope>
    <source>
        <strain evidence="2 3">6K102</strain>
    </source>
</reference>
<evidence type="ECO:0008006" key="4">
    <source>
        <dbReference type="Google" id="ProtNLM"/>
    </source>
</evidence>
<dbReference type="EMBL" id="SMLD01000186">
    <property type="protein sequence ID" value="TDE30795.1"/>
    <property type="molecule type" value="Genomic_DNA"/>
</dbReference>
<dbReference type="Proteomes" id="UP000295136">
    <property type="component" value="Unassembled WGS sequence"/>
</dbReference>
<evidence type="ECO:0000313" key="3">
    <source>
        <dbReference type="Proteomes" id="UP000295136"/>
    </source>
</evidence>
<dbReference type="RefSeq" id="WP_132639476.1">
    <property type="nucleotide sequence ID" value="NZ_SMLD01000186.1"/>
</dbReference>
<protein>
    <recommendedName>
        <fullName evidence="4">SH3 domain-containing protein</fullName>
    </recommendedName>
</protein>
<gene>
    <name evidence="2" type="ORF">E1295_40775</name>
</gene>
<dbReference type="AlphaFoldDB" id="A0A4R5EC02"/>